<name>A0A0Q9W793_DROVI</name>
<dbReference type="InParanoid" id="A0A0Q9W793"/>
<feature type="region of interest" description="Disordered" evidence="1">
    <location>
        <begin position="1"/>
        <end position="34"/>
    </location>
</feature>
<organism evidence="2 3">
    <name type="scientific">Drosophila virilis</name>
    <name type="common">Fruit fly</name>
    <dbReference type="NCBI Taxonomy" id="7244"/>
    <lineage>
        <taxon>Eukaryota</taxon>
        <taxon>Metazoa</taxon>
        <taxon>Ecdysozoa</taxon>
        <taxon>Arthropoda</taxon>
        <taxon>Hexapoda</taxon>
        <taxon>Insecta</taxon>
        <taxon>Pterygota</taxon>
        <taxon>Neoptera</taxon>
        <taxon>Endopterygota</taxon>
        <taxon>Diptera</taxon>
        <taxon>Brachycera</taxon>
        <taxon>Muscomorpha</taxon>
        <taxon>Ephydroidea</taxon>
        <taxon>Drosophilidae</taxon>
        <taxon>Drosophila</taxon>
    </lineage>
</organism>
<dbReference type="Proteomes" id="UP000008792">
    <property type="component" value="Unassembled WGS sequence"/>
</dbReference>
<protein>
    <submittedName>
        <fullName evidence="2">Uncharacterized protein</fullName>
    </submittedName>
</protein>
<feature type="region of interest" description="Disordered" evidence="1">
    <location>
        <begin position="68"/>
        <end position="101"/>
    </location>
</feature>
<evidence type="ECO:0000313" key="3">
    <source>
        <dbReference type="Proteomes" id="UP000008792"/>
    </source>
</evidence>
<reference evidence="2 3" key="1">
    <citation type="journal article" date="2007" name="Nature">
        <title>Evolution of genes and genomes on the Drosophila phylogeny.</title>
        <authorList>
            <consortium name="Drosophila 12 Genomes Consortium"/>
            <person name="Clark A.G."/>
            <person name="Eisen M.B."/>
            <person name="Smith D.R."/>
            <person name="Bergman C.M."/>
            <person name="Oliver B."/>
            <person name="Markow T.A."/>
            <person name="Kaufman T.C."/>
            <person name="Kellis M."/>
            <person name="Gelbart W."/>
            <person name="Iyer V.N."/>
            <person name="Pollard D.A."/>
            <person name="Sackton T.B."/>
            <person name="Larracuente A.M."/>
            <person name="Singh N.D."/>
            <person name="Abad J.P."/>
            <person name="Abt D.N."/>
            <person name="Adryan B."/>
            <person name="Aguade M."/>
            <person name="Akashi H."/>
            <person name="Anderson W.W."/>
            <person name="Aquadro C.F."/>
            <person name="Ardell D.H."/>
            <person name="Arguello R."/>
            <person name="Artieri C.G."/>
            <person name="Barbash D.A."/>
            <person name="Barker D."/>
            <person name="Barsanti P."/>
            <person name="Batterham P."/>
            <person name="Batzoglou S."/>
            <person name="Begun D."/>
            <person name="Bhutkar A."/>
            <person name="Blanco E."/>
            <person name="Bosak S.A."/>
            <person name="Bradley R.K."/>
            <person name="Brand A.D."/>
            <person name="Brent M.R."/>
            <person name="Brooks A.N."/>
            <person name="Brown R.H."/>
            <person name="Butlin R.K."/>
            <person name="Caggese C."/>
            <person name="Calvi B.R."/>
            <person name="Bernardo de Carvalho A."/>
            <person name="Caspi A."/>
            <person name="Castrezana S."/>
            <person name="Celniker S.E."/>
            <person name="Chang J.L."/>
            <person name="Chapple C."/>
            <person name="Chatterji S."/>
            <person name="Chinwalla A."/>
            <person name="Civetta A."/>
            <person name="Clifton S.W."/>
            <person name="Comeron J.M."/>
            <person name="Costello J.C."/>
            <person name="Coyne J.A."/>
            <person name="Daub J."/>
            <person name="David R.G."/>
            <person name="Delcher A.L."/>
            <person name="Delehaunty K."/>
            <person name="Do C.B."/>
            <person name="Ebling H."/>
            <person name="Edwards K."/>
            <person name="Eickbush T."/>
            <person name="Evans J.D."/>
            <person name="Filipski A."/>
            <person name="Findeiss S."/>
            <person name="Freyhult E."/>
            <person name="Fulton L."/>
            <person name="Fulton R."/>
            <person name="Garcia A.C."/>
            <person name="Gardiner A."/>
            <person name="Garfield D.A."/>
            <person name="Garvin B.E."/>
            <person name="Gibson G."/>
            <person name="Gilbert D."/>
            <person name="Gnerre S."/>
            <person name="Godfrey J."/>
            <person name="Good R."/>
            <person name="Gotea V."/>
            <person name="Gravely B."/>
            <person name="Greenberg A.J."/>
            <person name="Griffiths-Jones S."/>
            <person name="Gross S."/>
            <person name="Guigo R."/>
            <person name="Gustafson E.A."/>
            <person name="Haerty W."/>
            <person name="Hahn M.W."/>
            <person name="Halligan D.L."/>
            <person name="Halpern A.L."/>
            <person name="Halter G.M."/>
            <person name="Han M.V."/>
            <person name="Heger A."/>
            <person name="Hillier L."/>
            <person name="Hinrichs A.S."/>
            <person name="Holmes I."/>
            <person name="Hoskins R.A."/>
            <person name="Hubisz M.J."/>
            <person name="Hultmark D."/>
            <person name="Huntley M.A."/>
            <person name="Jaffe D.B."/>
            <person name="Jagadeeshan S."/>
            <person name="Jeck W.R."/>
            <person name="Johnson J."/>
            <person name="Jones C.D."/>
            <person name="Jordan W.C."/>
            <person name="Karpen G.H."/>
            <person name="Kataoka E."/>
            <person name="Keightley P.D."/>
            <person name="Kheradpour P."/>
            <person name="Kirkness E.F."/>
            <person name="Koerich L.B."/>
            <person name="Kristiansen K."/>
            <person name="Kudrna D."/>
            <person name="Kulathinal R.J."/>
            <person name="Kumar S."/>
            <person name="Kwok R."/>
            <person name="Lander E."/>
            <person name="Langley C.H."/>
            <person name="Lapoint R."/>
            <person name="Lazzaro B.P."/>
            <person name="Lee S.J."/>
            <person name="Levesque L."/>
            <person name="Li R."/>
            <person name="Lin C.F."/>
            <person name="Lin M.F."/>
            <person name="Lindblad-Toh K."/>
            <person name="Llopart A."/>
            <person name="Long M."/>
            <person name="Low L."/>
            <person name="Lozovsky E."/>
            <person name="Lu J."/>
            <person name="Luo M."/>
            <person name="Machado C.A."/>
            <person name="Makalowski W."/>
            <person name="Marzo M."/>
            <person name="Matsuda M."/>
            <person name="Matzkin L."/>
            <person name="McAllister B."/>
            <person name="McBride C.S."/>
            <person name="McKernan B."/>
            <person name="McKernan K."/>
            <person name="Mendez-Lago M."/>
            <person name="Minx P."/>
            <person name="Mollenhauer M.U."/>
            <person name="Montooth K."/>
            <person name="Mount S.M."/>
            <person name="Mu X."/>
            <person name="Myers E."/>
            <person name="Negre B."/>
            <person name="Newfeld S."/>
            <person name="Nielsen R."/>
            <person name="Noor M.A."/>
            <person name="O'Grady P."/>
            <person name="Pachter L."/>
            <person name="Papaceit M."/>
            <person name="Parisi M.J."/>
            <person name="Parisi M."/>
            <person name="Parts L."/>
            <person name="Pedersen J.S."/>
            <person name="Pesole G."/>
            <person name="Phillippy A.M."/>
            <person name="Ponting C.P."/>
            <person name="Pop M."/>
            <person name="Porcelli D."/>
            <person name="Powell J.R."/>
            <person name="Prohaska S."/>
            <person name="Pruitt K."/>
            <person name="Puig M."/>
            <person name="Quesneville H."/>
            <person name="Ram K.R."/>
            <person name="Rand D."/>
            <person name="Rasmussen M.D."/>
            <person name="Reed L.K."/>
            <person name="Reenan R."/>
            <person name="Reily A."/>
            <person name="Remington K.A."/>
            <person name="Rieger T.T."/>
            <person name="Ritchie M.G."/>
            <person name="Robin C."/>
            <person name="Rogers Y.H."/>
            <person name="Rohde C."/>
            <person name="Rozas J."/>
            <person name="Rubenfield M.J."/>
            <person name="Ruiz A."/>
            <person name="Russo S."/>
            <person name="Salzberg S.L."/>
            <person name="Sanchez-Gracia A."/>
            <person name="Saranga D.J."/>
            <person name="Sato H."/>
            <person name="Schaeffer S.W."/>
            <person name="Schatz M.C."/>
            <person name="Schlenke T."/>
            <person name="Schwartz R."/>
            <person name="Segarra C."/>
            <person name="Singh R.S."/>
            <person name="Sirot L."/>
            <person name="Sirota M."/>
            <person name="Sisneros N.B."/>
            <person name="Smith C.D."/>
            <person name="Smith T.F."/>
            <person name="Spieth J."/>
            <person name="Stage D.E."/>
            <person name="Stark A."/>
            <person name="Stephan W."/>
            <person name="Strausberg R.L."/>
            <person name="Strempel S."/>
            <person name="Sturgill D."/>
            <person name="Sutton G."/>
            <person name="Sutton G.G."/>
            <person name="Tao W."/>
            <person name="Teichmann S."/>
            <person name="Tobari Y.N."/>
            <person name="Tomimura Y."/>
            <person name="Tsolas J.M."/>
            <person name="Valente V.L."/>
            <person name="Venter E."/>
            <person name="Venter J.C."/>
            <person name="Vicario S."/>
            <person name="Vieira F.G."/>
            <person name="Vilella A.J."/>
            <person name="Villasante A."/>
            <person name="Walenz B."/>
            <person name="Wang J."/>
            <person name="Wasserman M."/>
            <person name="Watts T."/>
            <person name="Wilson D."/>
            <person name="Wilson R.K."/>
            <person name="Wing R.A."/>
            <person name="Wolfner M.F."/>
            <person name="Wong A."/>
            <person name="Wong G.K."/>
            <person name="Wu C.I."/>
            <person name="Wu G."/>
            <person name="Yamamoto D."/>
            <person name="Yang H.P."/>
            <person name="Yang S.P."/>
            <person name="Yorke J.A."/>
            <person name="Yoshida K."/>
            <person name="Zdobnov E."/>
            <person name="Zhang P."/>
            <person name="Zhang Y."/>
            <person name="Zimin A.V."/>
            <person name="Baldwin J."/>
            <person name="Abdouelleil A."/>
            <person name="Abdulkadir J."/>
            <person name="Abebe A."/>
            <person name="Abera B."/>
            <person name="Abreu J."/>
            <person name="Acer S.C."/>
            <person name="Aftuck L."/>
            <person name="Alexander A."/>
            <person name="An P."/>
            <person name="Anderson E."/>
            <person name="Anderson S."/>
            <person name="Arachi H."/>
            <person name="Azer M."/>
            <person name="Bachantsang P."/>
            <person name="Barry A."/>
            <person name="Bayul T."/>
            <person name="Berlin A."/>
            <person name="Bessette D."/>
            <person name="Bloom T."/>
            <person name="Blye J."/>
            <person name="Boguslavskiy L."/>
            <person name="Bonnet C."/>
            <person name="Boukhgalter B."/>
            <person name="Bourzgui I."/>
            <person name="Brown A."/>
            <person name="Cahill P."/>
            <person name="Channer S."/>
            <person name="Cheshatsang Y."/>
            <person name="Chuda L."/>
            <person name="Citroen M."/>
            <person name="Collymore A."/>
            <person name="Cooke P."/>
            <person name="Costello M."/>
            <person name="D'Aco K."/>
            <person name="Daza R."/>
            <person name="De Haan G."/>
            <person name="DeGray S."/>
            <person name="DeMaso C."/>
            <person name="Dhargay N."/>
            <person name="Dooley K."/>
            <person name="Dooley E."/>
            <person name="Doricent M."/>
            <person name="Dorje P."/>
            <person name="Dorjee K."/>
            <person name="Dupes A."/>
            <person name="Elong R."/>
            <person name="Falk J."/>
            <person name="Farina A."/>
            <person name="Faro S."/>
            <person name="Ferguson D."/>
            <person name="Fisher S."/>
            <person name="Foley C.D."/>
            <person name="Franke A."/>
            <person name="Friedrich D."/>
            <person name="Gadbois L."/>
            <person name="Gearin G."/>
            <person name="Gearin C.R."/>
            <person name="Giannoukos G."/>
            <person name="Goode T."/>
            <person name="Graham J."/>
            <person name="Grandbois E."/>
            <person name="Grewal S."/>
            <person name="Gyaltsen K."/>
            <person name="Hafez N."/>
            <person name="Hagos B."/>
            <person name="Hall J."/>
            <person name="Henson C."/>
            <person name="Hollinger A."/>
            <person name="Honan T."/>
            <person name="Huard M.D."/>
            <person name="Hughes L."/>
            <person name="Hurhula B."/>
            <person name="Husby M.E."/>
            <person name="Kamat A."/>
            <person name="Kanga B."/>
            <person name="Kashin S."/>
            <person name="Khazanovich D."/>
            <person name="Kisner P."/>
            <person name="Lance K."/>
            <person name="Lara M."/>
            <person name="Lee W."/>
            <person name="Lennon N."/>
            <person name="Letendre F."/>
            <person name="LeVine R."/>
            <person name="Lipovsky A."/>
            <person name="Liu X."/>
            <person name="Liu J."/>
            <person name="Liu S."/>
            <person name="Lokyitsang T."/>
            <person name="Lokyitsang Y."/>
            <person name="Lubonja R."/>
            <person name="Lui A."/>
            <person name="MacDonald P."/>
            <person name="Magnisalis V."/>
            <person name="Maru K."/>
            <person name="Matthews C."/>
            <person name="McCusker W."/>
            <person name="McDonough S."/>
            <person name="Mehta T."/>
            <person name="Meldrim J."/>
            <person name="Meneus L."/>
            <person name="Mihai O."/>
            <person name="Mihalev A."/>
            <person name="Mihova T."/>
            <person name="Mittelman R."/>
            <person name="Mlenga V."/>
            <person name="Montmayeur A."/>
            <person name="Mulrain L."/>
            <person name="Navidi A."/>
            <person name="Naylor J."/>
            <person name="Negash T."/>
            <person name="Nguyen T."/>
            <person name="Nguyen N."/>
            <person name="Nicol R."/>
            <person name="Norbu C."/>
            <person name="Norbu N."/>
            <person name="Novod N."/>
            <person name="O'Neill B."/>
            <person name="Osman S."/>
            <person name="Markiewicz E."/>
            <person name="Oyono O.L."/>
            <person name="Patti C."/>
            <person name="Phunkhang P."/>
            <person name="Pierre F."/>
            <person name="Priest M."/>
            <person name="Raghuraman S."/>
            <person name="Rege F."/>
            <person name="Reyes R."/>
            <person name="Rise C."/>
            <person name="Rogov P."/>
            <person name="Ross K."/>
            <person name="Ryan E."/>
            <person name="Settipalli S."/>
            <person name="Shea T."/>
            <person name="Sherpa N."/>
            <person name="Shi L."/>
            <person name="Shih D."/>
            <person name="Sparrow T."/>
            <person name="Spaulding J."/>
            <person name="Stalker J."/>
            <person name="Stange-Thomann N."/>
            <person name="Stavropoulos S."/>
            <person name="Stone C."/>
            <person name="Strader C."/>
            <person name="Tesfaye S."/>
            <person name="Thomson T."/>
            <person name="Thoulutsang Y."/>
            <person name="Thoulutsang D."/>
            <person name="Topham K."/>
            <person name="Topping I."/>
            <person name="Tsamla T."/>
            <person name="Vassiliev H."/>
            <person name="Vo A."/>
            <person name="Wangchuk T."/>
            <person name="Wangdi T."/>
            <person name="Weiand M."/>
            <person name="Wilkinson J."/>
            <person name="Wilson A."/>
            <person name="Yadav S."/>
            <person name="Young G."/>
            <person name="Yu Q."/>
            <person name="Zembek L."/>
            <person name="Zhong D."/>
            <person name="Zimmer A."/>
            <person name="Zwirko Z."/>
            <person name="Jaffe D.B."/>
            <person name="Alvarez P."/>
            <person name="Brockman W."/>
            <person name="Butler J."/>
            <person name="Chin C."/>
            <person name="Gnerre S."/>
            <person name="Grabherr M."/>
            <person name="Kleber M."/>
            <person name="Mauceli E."/>
            <person name="MacCallum I."/>
        </authorList>
    </citation>
    <scope>NUCLEOTIDE SEQUENCE [LARGE SCALE GENOMIC DNA]</scope>
    <source>
        <strain evidence="3">Tucson 15010-1051.87</strain>
    </source>
</reference>
<accession>A0A0Q9W793</accession>
<keyword evidence="3" id="KW-1185">Reference proteome</keyword>
<feature type="compositionally biased region" description="Low complexity" evidence="1">
    <location>
        <begin position="68"/>
        <end position="93"/>
    </location>
</feature>
<gene>
    <name evidence="2" type="primary">Dvir\GJ26846</name>
    <name evidence="2" type="ORF">Dvir_GJ26846</name>
</gene>
<evidence type="ECO:0000313" key="2">
    <source>
        <dbReference type="EMBL" id="KRF80746.1"/>
    </source>
</evidence>
<dbReference type="AlphaFoldDB" id="A0A0Q9W793"/>
<dbReference type="EMBL" id="CH940653">
    <property type="protein sequence ID" value="KRF80746.1"/>
    <property type="molecule type" value="Genomic_DNA"/>
</dbReference>
<sequence length="314" mass="34406">MQRAARSKMASGLGNVAQKGSNKRIASGQRTTSLTGHCAAKTSAIKPAQAVSQRLAVEAARAAAAAQQRRSAAARTSTTTTTTTAAAGAAGAAMPPRRGNTGVARQTALIYGRRYAQVQPPKVAAAAAAVPKANTEGKPKVSRIKNRSYAVYDKQQAGKRQQQARKKPTDMDLELIIGPVQVLTQPRRVYNTQKRFFVPLQDQVSPRDFQRLHTAGQRYKHKLQCSRIEEARQKAEMTALVAATRPLLPQWLPLDELLPPPPPPQFADDNADDNVWKYRMHRNDTVTLCNFPTWESKLLVREYAGRLPVKSPSP</sequence>
<evidence type="ECO:0000256" key="1">
    <source>
        <dbReference type="SAM" id="MobiDB-lite"/>
    </source>
</evidence>
<proteinExistence type="predicted"/>